<gene>
    <name evidence="2" type="ORF">MM415B02453_0013</name>
</gene>
<evidence type="ECO:0000313" key="2">
    <source>
        <dbReference type="EMBL" id="QJA90062.1"/>
    </source>
</evidence>
<evidence type="ECO:0000256" key="1">
    <source>
        <dbReference type="SAM" id="MobiDB-lite"/>
    </source>
</evidence>
<accession>A0A6M3L8D6</accession>
<reference evidence="2" key="1">
    <citation type="submission" date="2020-03" db="EMBL/GenBank/DDBJ databases">
        <title>The deep terrestrial virosphere.</title>
        <authorList>
            <person name="Holmfeldt K."/>
            <person name="Nilsson E."/>
            <person name="Simone D."/>
            <person name="Lopez-Fernandez M."/>
            <person name="Wu X."/>
            <person name="de Brujin I."/>
            <person name="Lundin D."/>
            <person name="Andersson A."/>
            <person name="Bertilsson S."/>
            <person name="Dopson M."/>
        </authorList>
    </citation>
    <scope>NUCLEOTIDE SEQUENCE</scope>
    <source>
        <strain evidence="2">MM415B02453</strain>
    </source>
</reference>
<protein>
    <submittedName>
        <fullName evidence="2">Uncharacterized protein</fullName>
    </submittedName>
</protein>
<dbReference type="EMBL" id="MT142888">
    <property type="protein sequence ID" value="QJA90062.1"/>
    <property type="molecule type" value="Genomic_DNA"/>
</dbReference>
<dbReference type="AlphaFoldDB" id="A0A6M3L8D6"/>
<proteinExistence type="predicted"/>
<sequence length="362" mass="39314">MYVSKKPYSEQIRIPTDKNQDDQIDKKHSEFKKPYLSDTYEEMEYFADAPIGYSFVPTSWGMDTPWMGTPVPNYEPYTPWHLLFMCNVSPCWCDGQEKCFNAKCTYKIVSVEWTYGDPGGLTLRHSGGQICIEAESGANPSGMTYIDINMVAPRPWTGPGAFNRTELVPGSHGSILVRKCNDSECCTADAAMAWDDAGSDDTVARSATANIAITGTNSPFTWSVSGTGFTLDYATTEGLGNVLNADAAACGTATITVTGCDDVSTTGYVACTTGVWSSATETYCYECAGGGSDYGWFYDWNAPLYRYAVSAICDTPAWCTGTPACSNMGLPKFITLKAECLATYGGARHLRGWSTIQPWACS</sequence>
<organism evidence="2">
    <name type="scientific">viral metagenome</name>
    <dbReference type="NCBI Taxonomy" id="1070528"/>
    <lineage>
        <taxon>unclassified sequences</taxon>
        <taxon>metagenomes</taxon>
        <taxon>organismal metagenomes</taxon>
    </lineage>
</organism>
<name>A0A6M3L8D6_9ZZZZ</name>
<feature type="region of interest" description="Disordered" evidence="1">
    <location>
        <begin position="1"/>
        <end position="23"/>
    </location>
</feature>